<organism evidence="2 3">
    <name type="scientific">Thalassiosira oceanica</name>
    <name type="common">Marine diatom</name>
    <dbReference type="NCBI Taxonomy" id="159749"/>
    <lineage>
        <taxon>Eukaryota</taxon>
        <taxon>Sar</taxon>
        <taxon>Stramenopiles</taxon>
        <taxon>Ochrophyta</taxon>
        <taxon>Bacillariophyta</taxon>
        <taxon>Coscinodiscophyceae</taxon>
        <taxon>Thalassiosirophycidae</taxon>
        <taxon>Thalassiosirales</taxon>
        <taxon>Thalassiosiraceae</taxon>
        <taxon>Thalassiosira</taxon>
    </lineage>
</organism>
<dbReference type="AlphaFoldDB" id="K0TIB8"/>
<name>K0TIB8_THAOC</name>
<evidence type="ECO:0000313" key="3">
    <source>
        <dbReference type="Proteomes" id="UP000266841"/>
    </source>
</evidence>
<evidence type="ECO:0000313" key="2">
    <source>
        <dbReference type="EMBL" id="EJK70267.1"/>
    </source>
</evidence>
<comment type="caution">
    <text evidence="2">The sequence shown here is derived from an EMBL/GenBank/DDBJ whole genome shotgun (WGS) entry which is preliminary data.</text>
</comment>
<evidence type="ECO:0000256" key="1">
    <source>
        <dbReference type="SAM" id="MobiDB-lite"/>
    </source>
</evidence>
<dbReference type="EMBL" id="AGNL01008804">
    <property type="protein sequence ID" value="EJK70267.1"/>
    <property type="molecule type" value="Genomic_DNA"/>
</dbReference>
<accession>K0TIB8</accession>
<dbReference type="Proteomes" id="UP000266841">
    <property type="component" value="Unassembled WGS sequence"/>
</dbReference>
<keyword evidence="3" id="KW-1185">Reference proteome</keyword>
<reference evidence="2 3" key="1">
    <citation type="journal article" date="2012" name="Genome Biol.">
        <title>Genome and low-iron response of an oceanic diatom adapted to chronic iron limitation.</title>
        <authorList>
            <person name="Lommer M."/>
            <person name="Specht M."/>
            <person name="Roy A.S."/>
            <person name="Kraemer L."/>
            <person name="Andreson R."/>
            <person name="Gutowska M.A."/>
            <person name="Wolf J."/>
            <person name="Bergner S.V."/>
            <person name="Schilhabel M.B."/>
            <person name="Klostermeier U.C."/>
            <person name="Beiko R.G."/>
            <person name="Rosenstiel P."/>
            <person name="Hippler M."/>
            <person name="Laroche J."/>
        </authorList>
    </citation>
    <scope>NUCLEOTIDE SEQUENCE [LARGE SCALE GENOMIC DNA]</scope>
    <source>
        <strain evidence="2 3">CCMP1005</strain>
    </source>
</reference>
<feature type="region of interest" description="Disordered" evidence="1">
    <location>
        <begin position="1"/>
        <end position="21"/>
    </location>
</feature>
<sequence>MLTSILPQQVESPIAEMPEESSTNAFVGELKVFQTFGLFCPGRPQGPIPKADTCNSGRPLASSRSVKMRRVDPSPVTLMETEMCISRPPFRPDVGWKSSGLRGNAGIANSLFWETMNPLHGYNLQDLFTAVSATRDFFDPDGKYSIFTITVTSLPAHDIAEDVNGINESKFARPSYIKSDDDQWAESQL</sequence>
<proteinExistence type="predicted"/>
<protein>
    <submittedName>
        <fullName evidence="2">Uncharacterized protein</fullName>
    </submittedName>
</protein>
<feature type="compositionally biased region" description="Polar residues" evidence="1">
    <location>
        <begin position="1"/>
        <end position="11"/>
    </location>
</feature>
<gene>
    <name evidence="2" type="ORF">THAOC_08387</name>
</gene>